<organism evidence="1 2">
    <name type="scientific">Amanita muscaria (strain Koide BX008)</name>
    <dbReference type="NCBI Taxonomy" id="946122"/>
    <lineage>
        <taxon>Eukaryota</taxon>
        <taxon>Fungi</taxon>
        <taxon>Dikarya</taxon>
        <taxon>Basidiomycota</taxon>
        <taxon>Agaricomycotina</taxon>
        <taxon>Agaricomycetes</taxon>
        <taxon>Agaricomycetidae</taxon>
        <taxon>Agaricales</taxon>
        <taxon>Pluteineae</taxon>
        <taxon>Amanitaceae</taxon>
        <taxon>Amanita</taxon>
    </lineage>
</organism>
<protein>
    <submittedName>
        <fullName evidence="1">Uncharacterized protein</fullName>
    </submittedName>
</protein>
<accession>A0A0C2XCH8</accession>
<evidence type="ECO:0000313" key="2">
    <source>
        <dbReference type="Proteomes" id="UP000054549"/>
    </source>
</evidence>
<proteinExistence type="predicted"/>
<dbReference type="EMBL" id="KN818233">
    <property type="protein sequence ID" value="KIL67091.1"/>
    <property type="molecule type" value="Genomic_DNA"/>
</dbReference>
<sequence>MSEQSMSYEPCATTAASAFRAHHICRTCAKRAQIHSWYRMYESVEPHCPESRGCR</sequence>
<name>A0A0C2XCH8_AMAMK</name>
<reference evidence="1 2" key="1">
    <citation type="submission" date="2014-04" db="EMBL/GenBank/DDBJ databases">
        <title>Evolutionary Origins and Diversification of the Mycorrhizal Mutualists.</title>
        <authorList>
            <consortium name="DOE Joint Genome Institute"/>
            <consortium name="Mycorrhizal Genomics Consortium"/>
            <person name="Kohler A."/>
            <person name="Kuo A."/>
            <person name="Nagy L.G."/>
            <person name="Floudas D."/>
            <person name="Copeland A."/>
            <person name="Barry K.W."/>
            <person name="Cichocki N."/>
            <person name="Veneault-Fourrey C."/>
            <person name="LaButti K."/>
            <person name="Lindquist E.A."/>
            <person name="Lipzen A."/>
            <person name="Lundell T."/>
            <person name="Morin E."/>
            <person name="Murat C."/>
            <person name="Riley R."/>
            <person name="Ohm R."/>
            <person name="Sun H."/>
            <person name="Tunlid A."/>
            <person name="Henrissat B."/>
            <person name="Grigoriev I.V."/>
            <person name="Hibbett D.S."/>
            <person name="Martin F."/>
        </authorList>
    </citation>
    <scope>NUCLEOTIDE SEQUENCE [LARGE SCALE GENOMIC DNA]</scope>
    <source>
        <strain evidence="1 2">Koide BX008</strain>
    </source>
</reference>
<dbReference type="HOGENOM" id="CLU_3031851_0_0_1"/>
<dbReference type="Proteomes" id="UP000054549">
    <property type="component" value="Unassembled WGS sequence"/>
</dbReference>
<dbReference type="InParanoid" id="A0A0C2XCH8"/>
<dbReference type="AlphaFoldDB" id="A0A0C2XCH8"/>
<gene>
    <name evidence="1" type="ORF">M378DRAFT_160068</name>
</gene>
<evidence type="ECO:0000313" key="1">
    <source>
        <dbReference type="EMBL" id="KIL67091.1"/>
    </source>
</evidence>
<keyword evidence="2" id="KW-1185">Reference proteome</keyword>